<dbReference type="Proteomes" id="UP000249248">
    <property type="component" value="Unassembled WGS sequence"/>
</dbReference>
<evidence type="ECO:0000256" key="1">
    <source>
        <dbReference type="SAM" id="Phobius"/>
    </source>
</evidence>
<gene>
    <name evidence="3" type="ORF">DNU06_05050</name>
</gene>
<feature type="transmembrane region" description="Helical" evidence="1">
    <location>
        <begin position="82"/>
        <end position="103"/>
    </location>
</feature>
<keyword evidence="4" id="KW-1185">Reference proteome</keyword>
<keyword evidence="1" id="KW-0472">Membrane</keyword>
<dbReference type="OrthoDB" id="679295at2"/>
<evidence type="ECO:0000313" key="4">
    <source>
        <dbReference type="Proteomes" id="UP000249248"/>
    </source>
</evidence>
<keyword evidence="1" id="KW-1133">Transmembrane helix</keyword>
<feature type="transmembrane region" description="Helical" evidence="1">
    <location>
        <begin position="6"/>
        <end position="25"/>
    </location>
</feature>
<keyword evidence="1" id="KW-0812">Transmembrane</keyword>
<dbReference type="Pfam" id="PF19762">
    <property type="entry name" value="DUF6249"/>
    <property type="match status" value="1"/>
</dbReference>
<accession>A0A2W1N0C8</accession>
<feature type="domain" description="DUF6249" evidence="2">
    <location>
        <begin position="7"/>
        <end position="105"/>
    </location>
</feature>
<name>A0A2W1N0C8_9FLAO</name>
<dbReference type="RefSeq" id="WP_111062140.1">
    <property type="nucleotide sequence ID" value="NZ_JBHUCU010000002.1"/>
</dbReference>
<sequence length="114" mass="12752">MYQAVEIIIPLAAFAMIFGIVYLGVTSHHRKEMAMIEAGMNPDKKKEWSHSKIRTGLLFLLVPLGIFVGNLLAIYIDIMKSQTMGLVFGFLFGGIALVSAYFIERKLGINQEED</sequence>
<protein>
    <recommendedName>
        <fullName evidence="2">DUF6249 domain-containing protein</fullName>
    </recommendedName>
</protein>
<comment type="caution">
    <text evidence="3">The sequence shown here is derived from an EMBL/GenBank/DDBJ whole genome shotgun (WGS) entry which is preliminary data.</text>
</comment>
<dbReference type="AlphaFoldDB" id="A0A2W1N0C8"/>
<proteinExistence type="predicted"/>
<evidence type="ECO:0000313" key="3">
    <source>
        <dbReference type="EMBL" id="PZE17989.1"/>
    </source>
</evidence>
<reference evidence="3 4" key="1">
    <citation type="submission" date="2018-06" db="EMBL/GenBank/DDBJ databases">
        <title>The draft genome sequence of Crocinitomix sp. SM1701.</title>
        <authorList>
            <person name="Zhang X."/>
        </authorList>
    </citation>
    <scope>NUCLEOTIDE SEQUENCE [LARGE SCALE GENOMIC DNA]</scope>
    <source>
        <strain evidence="3 4">SM1701</strain>
    </source>
</reference>
<organism evidence="3 4">
    <name type="scientific">Putridiphycobacter roseus</name>
    <dbReference type="NCBI Taxonomy" id="2219161"/>
    <lineage>
        <taxon>Bacteria</taxon>
        <taxon>Pseudomonadati</taxon>
        <taxon>Bacteroidota</taxon>
        <taxon>Flavobacteriia</taxon>
        <taxon>Flavobacteriales</taxon>
        <taxon>Crocinitomicaceae</taxon>
        <taxon>Putridiphycobacter</taxon>
    </lineage>
</organism>
<dbReference type="InterPro" id="IPR046216">
    <property type="entry name" value="DUF6249"/>
</dbReference>
<evidence type="ECO:0000259" key="2">
    <source>
        <dbReference type="Pfam" id="PF19762"/>
    </source>
</evidence>
<dbReference type="EMBL" id="QKSB01000002">
    <property type="protein sequence ID" value="PZE17989.1"/>
    <property type="molecule type" value="Genomic_DNA"/>
</dbReference>
<feature type="transmembrane region" description="Helical" evidence="1">
    <location>
        <begin position="55"/>
        <end position="76"/>
    </location>
</feature>